<accession>A0A8H7ZSP3</accession>
<dbReference type="GO" id="GO:0005524">
    <property type="term" value="F:ATP binding"/>
    <property type="evidence" value="ECO:0007669"/>
    <property type="project" value="UniProtKB-KW"/>
</dbReference>
<evidence type="ECO:0000313" key="3">
    <source>
        <dbReference type="EMBL" id="KAG5458462.1"/>
    </source>
</evidence>
<feature type="non-terminal residue" evidence="3">
    <location>
        <position position="1"/>
    </location>
</feature>
<dbReference type="PANTHER" id="PTHR18934">
    <property type="entry name" value="ATP-DEPENDENT RNA HELICASE"/>
    <property type="match status" value="1"/>
</dbReference>
<evidence type="ECO:0000313" key="4">
    <source>
        <dbReference type="Proteomes" id="UP000673691"/>
    </source>
</evidence>
<feature type="compositionally biased region" description="Basic and acidic residues" evidence="1">
    <location>
        <begin position="295"/>
        <end position="320"/>
    </location>
</feature>
<keyword evidence="4" id="KW-1185">Reference proteome</keyword>
<dbReference type="GO" id="GO:0016787">
    <property type="term" value="F:hydrolase activity"/>
    <property type="evidence" value="ECO:0007669"/>
    <property type="project" value="UniProtKB-KW"/>
</dbReference>
<feature type="region of interest" description="Disordered" evidence="1">
    <location>
        <begin position="232"/>
        <end position="344"/>
    </location>
</feature>
<protein>
    <recommendedName>
        <fullName evidence="2">Helicase C-terminal domain-containing protein</fullName>
    </recommendedName>
</protein>
<gene>
    <name evidence="3" type="ORF">BJ554DRAFT_1305</name>
</gene>
<dbReference type="OrthoDB" id="5600252at2759"/>
<proteinExistence type="predicted"/>
<dbReference type="PANTHER" id="PTHR18934:SF145">
    <property type="entry name" value="ATP-DEPENDENT RNA HELICASE DHX57-RELATED"/>
    <property type="match status" value="1"/>
</dbReference>
<dbReference type="InterPro" id="IPR001650">
    <property type="entry name" value="Helicase_C-like"/>
</dbReference>
<feature type="compositionally biased region" description="Basic and acidic residues" evidence="1">
    <location>
        <begin position="248"/>
        <end position="265"/>
    </location>
</feature>
<feature type="domain" description="Helicase C-terminal" evidence="2">
    <location>
        <begin position="442"/>
        <end position="568"/>
    </location>
</feature>
<evidence type="ECO:0000256" key="1">
    <source>
        <dbReference type="SAM" id="MobiDB-lite"/>
    </source>
</evidence>
<dbReference type="GO" id="GO:0003723">
    <property type="term" value="F:RNA binding"/>
    <property type="evidence" value="ECO:0007669"/>
    <property type="project" value="TreeGrafter"/>
</dbReference>
<evidence type="ECO:0000259" key="2">
    <source>
        <dbReference type="PROSITE" id="PS51194"/>
    </source>
</evidence>
<comment type="caution">
    <text evidence="3">The sequence shown here is derived from an EMBL/GenBank/DDBJ whole genome shotgun (WGS) entry which is preliminary data.</text>
</comment>
<dbReference type="CDD" id="cd18791">
    <property type="entry name" value="SF2_C_RHA"/>
    <property type="match status" value="1"/>
</dbReference>
<dbReference type="EMBL" id="JAEFCI010008446">
    <property type="protein sequence ID" value="KAG5458462.1"/>
    <property type="molecule type" value="Genomic_DNA"/>
</dbReference>
<reference evidence="3 4" key="1">
    <citation type="journal article" name="Sci. Rep.">
        <title>Genome-scale phylogenetic analyses confirm Olpidium as the closest living zoosporic fungus to the non-flagellated, terrestrial fungi.</title>
        <authorList>
            <person name="Chang Y."/>
            <person name="Rochon D."/>
            <person name="Sekimoto S."/>
            <person name="Wang Y."/>
            <person name="Chovatia M."/>
            <person name="Sandor L."/>
            <person name="Salamov A."/>
            <person name="Grigoriev I.V."/>
            <person name="Stajich J.E."/>
            <person name="Spatafora J.W."/>
        </authorList>
    </citation>
    <scope>NUCLEOTIDE SEQUENCE [LARGE SCALE GENOMIC DNA]</scope>
    <source>
        <strain evidence="3">S191</strain>
    </source>
</reference>
<sequence length="568" mass="62950">MTNSPMYIRLAPPFRDLWMEWKNQKMESTRRATLEEDVARYRFLKTLLPEGADLAAPEVEETEVKEVQAEPTIRARPPRVIDMDRPSEKGEIRRRKFTSRANDEEYQRLAAQRSSLPASKFKQQIIDRVRADRGLIVSGDTGWYVFPSLARIGKSTQIPQFICEDALVRGVGDRCSVVCTQVSPESLFPCVVSRDAKRLSPCKTAAQADIRNVHSTARICGDGRRWGFDAVTETGHIDSPHRNRSVPRGRDARRGGRGPRKEHGDGSAADTLAAGSEPEPRHCAPNLTPRSAQPRSHECHHERAADRALFRGADSRDPRPHISGCDGVSRAGRGDDSSRFLRLQPQDSFLRRTLSTQSGWRNVSRDTRGRVEVSNRGGSRAVNLEWDSRDVYGEDSVVGSSTTAALEDLAGLSDRAKRTLDRVDEERVNYDLILSLLGLIVDGKNLPPAVPTDGAVLVFLPGMQDIRILFDIVAGTRSLEERCVVFPLHSSLASASHAAVFDPPPAGKRKIVLATNIAEPGVTIPDVTVVIDTAKARQIRHDDRRKITSLQDVFVSRASCTQRRGRAG</sequence>
<dbReference type="Gene3D" id="3.40.50.300">
    <property type="entry name" value="P-loop containing nucleotide triphosphate hydrolases"/>
    <property type="match status" value="2"/>
</dbReference>
<dbReference type="AlphaFoldDB" id="A0A8H7ZSP3"/>
<feature type="non-terminal residue" evidence="3">
    <location>
        <position position="568"/>
    </location>
</feature>
<dbReference type="SMART" id="SM00490">
    <property type="entry name" value="HELICc"/>
    <property type="match status" value="1"/>
</dbReference>
<dbReference type="Pfam" id="PF00271">
    <property type="entry name" value="Helicase_C"/>
    <property type="match status" value="1"/>
</dbReference>
<dbReference type="InterPro" id="IPR027417">
    <property type="entry name" value="P-loop_NTPase"/>
</dbReference>
<dbReference type="PROSITE" id="PS51194">
    <property type="entry name" value="HELICASE_CTER"/>
    <property type="match status" value="1"/>
</dbReference>
<organism evidence="3 4">
    <name type="scientific">Olpidium bornovanus</name>
    <dbReference type="NCBI Taxonomy" id="278681"/>
    <lineage>
        <taxon>Eukaryota</taxon>
        <taxon>Fungi</taxon>
        <taxon>Fungi incertae sedis</taxon>
        <taxon>Olpidiomycota</taxon>
        <taxon>Olpidiomycotina</taxon>
        <taxon>Olpidiomycetes</taxon>
        <taxon>Olpidiales</taxon>
        <taxon>Olpidiaceae</taxon>
        <taxon>Olpidium</taxon>
    </lineage>
</organism>
<dbReference type="SUPFAM" id="SSF52540">
    <property type="entry name" value="P-loop containing nucleoside triphosphate hydrolases"/>
    <property type="match status" value="1"/>
</dbReference>
<dbReference type="GO" id="GO:0004386">
    <property type="term" value="F:helicase activity"/>
    <property type="evidence" value="ECO:0007669"/>
    <property type="project" value="UniProtKB-KW"/>
</dbReference>
<name>A0A8H7ZSP3_9FUNG</name>
<dbReference type="Proteomes" id="UP000673691">
    <property type="component" value="Unassembled WGS sequence"/>
</dbReference>